<proteinExistence type="predicted"/>
<gene>
    <name evidence="2" type="ORF">LPTSP4_30120</name>
</gene>
<protein>
    <submittedName>
        <fullName evidence="2">Rhodanese-like protein</fullName>
    </submittedName>
</protein>
<dbReference type="Pfam" id="PF00581">
    <property type="entry name" value="Rhodanese"/>
    <property type="match status" value="1"/>
</dbReference>
<evidence type="ECO:0000313" key="3">
    <source>
        <dbReference type="Proteomes" id="UP000245133"/>
    </source>
</evidence>
<dbReference type="PANTHER" id="PTHR43031">
    <property type="entry name" value="FAD-DEPENDENT OXIDOREDUCTASE"/>
    <property type="match status" value="1"/>
</dbReference>
<dbReference type="Proteomes" id="UP000245133">
    <property type="component" value="Unassembled WGS sequence"/>
</dbReference>
<sequence>MSTKLILIGTIGLVFLFWLVRRQMSQSQNPQIVQDKLKMGAVVLDVRTKAEFETGHFPGAKHIPVDELESRLSELGGKEKAIVVYCASGMRSGRAKSVLESNGYIDVTNAGGLSQMPSNP</sequence>
<dbReference type="SMART" id="SM00450">
    <property type="entry name" value="RHOD"/>
    <property type="match status" value="1"/>
</dbReference>
<dbReference type="OrthoDB" id="9800872at2"/>
<dbReference type="SUPFAM" id="SSF52821">
    <property type="entry name" value="Rhodanese/Cell cycle control phosphatase"/>
    <property type="match status" value="1"/>
</dbReference>
<dbReference type="RefSeq" id="WP_108977807.1">
    <property type="nucleotide sequence ID" value="NZ_BFBB01000008.1"/>
</dbReference>
<name>A0A2P2E3R9_9LEPT</name>
<dbReference type="InterPro" id="IPR001763">
    <property type="entry name" value="Rhodanese-like_dom"/>
</dbReference>
<dbReference type="PROSITE" id="PS50206">
    <property type="entry name" value="RHODANESE_3"/>
    <property type="match status" value="1"/>
</dbReference>
<dbReference type="EMBL" id="BFBB01000008">
    <property type="protein sequence ID" value="GBF51474.1"/>
    <property type="molecule type" value="Genomic_DNA"/>
</dbReference>
<keyword evidence="3" id="KW-1185">Reference proteome</keyword>
<feature type="domain" description="Rhodanese" evidence="1">
    <location>
        <begin position="37"/>
        <end position="114"/>
    </location>
</feature>
<evidence type="ECO:0000259" key="1">
    <source>
        <dbReference type="PROSITE" id="PS50206"/>
    </source>
</evidence>
<dbReference type="Gene3D" id="3.40.250.10">
    <property type="entry name" value="Rhodanese-like domain"/>
    <property type="match status" value="1"/>
</dbReference>
<comment type="caution">
    <text evidence="2">The sequence shown here is derived from an EMBL/GenBank/DDBJ whole genome shotgun (WGS) entry which is preliminary data.</text>
</comment>
<evidence type="ECO:0000313" key="2">
    <source>
        <dbReference type="EMBL" id="GBF51474.1"/>
    </source>
</evidence>
<dbReference type="AlphaFoldDB" id="A0A2P2E3R9"/>
<organism evidence="2 3">
    <name type="scientific">Leptospira ryugenii</name>
    <dbReference type="NCBI Taxonomy" id="1917863"/>
    <lineage>
        <taxon>Bacteria</taxon>
        <taxon>Pseudomonadati</taxon>
        <taxon>Spirochaetota</taxon>
        <taxon>Spirochaetia</taxon>
        <taxon>Leptospirales</taxon>
        <taxon>Leptospiraceae</taxon>
        <taxon>Leptospira</taxon>
    </lineage>
</organism>
<accession>A0A2P2E3R9</accession>
<dbReference type="PANTHER" id="PTHR43031:SF1">
    <property type="entry name" value="PYRIDINE NUCLEOTIDE-DISULPHIDE OXIDOREDUCTASE"/>
    <property type="match status" value="1"/>
</dbReference>
<reference evidence="2 3" key="1">
    <citation type="submission" date="2018-02" db="EMBL/GenBank/DDBJ databases">
        <title>Novel Leptospira species isolated from soil and water in Japan.</title>
        <authorList>
            <person name="Nakao R."/>
            <person name="Masuzawa T."/>
        </authorList>
    </citation>
    <scope>NUCLEOTIDE SEQUENCE [LARGE SCALE GENOMIC DNA]</scope>
    <source>
        <strain evidence="2 3">YH101</strain>
    </source>
</reference>
<dbReference type="InterPro" id="IPR036873">
    <property type="entry name" value="Rhodanese-like_dom_sf"/>
</dbReference>
<dbReference type="CDD" id="cd00158">
    <property type="entry name" value="RHOD"/>
    <property type="match status" value="1"/>
</dbReference>
<dbReference type="InterPro" id="IPR050229">
    <property type="entry name" value="GlpE_sulfurtransferase"/>
</dbReference>